<evidence type="ECO:0000256" key="10">
    <source>
        <dbReference type="ARBA" id="ARBA00048366"/>
    </source>
</evidence>
<evidence type="ECO:0000256" key="1">
    <source>
        <dbReference type="ARBA" id="ARBA00004496"/>
    </source>
</evidence>
<dbReference type="InterPro" id="IPR050156">
    <property type="entry name" value="TC-AMP_synthase_SUA5"/>
</dbReference>
<evidence type="ECO:0000256" key="5">
    <source>
        <dbReference type="ARBA" id="ARBA00022679"/>
    </source>
</evidence>
<evidence type="ECO:0000259" key="11">
    <source>
        <dbReference type="PROSITE" id="PS51163"/>
    </source>
</evidence>
<comment type="similarity">
    <text evidence="2">Belongs to the SUA5 family.</text>
</comment>
<dbReference type="GO" id="GO:0000049">
    <property type="term" value="F:tRNA binding"/>
    <property type="evidence" value="ECO:0007669"/>
    <property type="project" value="TreeGrafter"/>
</dbReference>
<reference evidence="12" key="1">
    <citation type="submission" date="2018-05" db="EMBL/GenBank/DDBJ databases">
        <authorList>
            <person name="Lanie J.A."/>
            <person name="Ng W.-L."/>
            <person name="Kazmierczak K.M."/>
            <person name="Andrzejewski T.M."/>
            <person name="Davidsen T.M."/>
            <person name="Wayne K.J."/>
            <person name="Tettelin H."/>
            <person name="Glass J.I."/>
            <person name="Rusch D."/>
            <person name="Podicherti R."/>
            <person name="Tsui H.-C.T."/>
            <person name="Winkler M.E."/>
        </authorList>
    </citation>
    <scope>NUCLEOTIDE SEQUENCE</scope>
</reference>
<dbReference type="InterPro" id="IPR017945">
    <property type="entry name" value="DHBP_synth_RibB-like_a/b_dom"/>
</dbReference>
<evidence type="ECO:0000256" key="4">
    <source>
        <dbReference type="ARBA" id="ARBA00022490"/>
    </source>
</evidence>
<name>A0A381QC68_9ZZZZ</name>
<dbReference type="InterPro" id="IPR006070">
    <property type="entry name" value="Sua5-like_dom"/>
</dbReference>
<dbReference type="GO" id="GO:0003725">
    <property type="term" value="F:double-stranded RNA binding"/>
    <property type="evidence" value="ECO:0007669"/>
    <property type="project" value="InterPro"/>
</dbReference>
<evidence type="ECO:0000256" key="9">
    <source>
        <dbReference type="ARBA" id="ARBA00022840"/>
    </source>
</evidence>
<dbReference type="HAMAP" id="MF_01852">
    <property type="entry name" value="TsaC"/>
    <property type="match status" value="1"/>
</dbReference>
<dbReference type="EMBL" id="UINC01001296">
    <property type="protein sequence ID" value="SUZ76932.1"/>
    <property type="molecule type" value="Genomic_DNA"/>
</dbReference>
<dbReference type="PANTHER" id="PTHR17490">
    <property type="entry name" value="SUA5"/>
    <property type="match status" value="1"/>
</dbReference>
<keyword evidence="7" id="KW-0548">Nucleotidyltransferase</keyword>
<comment type="catalytic activity">
    <reaction evidence="10">
        <text>L-threonine + hydrogencarbonate + ATP = L-threonylcarbamoyladenylate + diphosphate + H2O</text>
        <dbReference type="Rhea" id="RHEA:36407"/>
        <dbReference type="ChEBI" id="CHEBI:15377"/>
        <dbReference type="ChEBI" id="CHEBI:17544"/>
        <dbReference type="ChEBI" id="CHEBI:30616"/>
        <dbReference type="ChEBI" id="CHEBI:33019"/>
        <dbReference type="ChEBI" id="CHEBI:57926"/>
        <dbReference type="ChEBI" id="CHEBI:73682"/>
        <dbReference type="EC" id="2.7.7.87"/>
    </reaction>
</comment>
<keyword evidence="6" id="KW-0819">tRNA processing</keyword>
<proteinExistence type="inferred from homology"/>
<dbReference type="GO" id="GO:0005524">
    <property type="term" value="F:ATP binding"/>
    <property type="evidence" value="ECO:0007669"/>
    <property type="project" value="UniProtKB-KW"/>
</dbReference>
<dbReference type="PROSITE" id="PS51163">
    <property type="entry name" value="YRDC"/>
    <property type="match status" value="1"/>
</dbReference>
<keyword evidence="9" id="KW-0067">ATP-binding</keyword>
<dbReference type="SUPFAM" id="SSF55821">
    <property type="entry name" value="YrdC/RibB"/>
    <property type="match status" value="1"/>
</dbReference>
<evidence type="ECO:0000256" key="6">
    <source>
        <dbReference type="ARBA" id="ARBA00022694"/>
    </source>
</evidence>
<evidence type="ECO:0000313" key="12">
    <source>
        <dbReference type="EMBL" id="SUZ76932.1"/>
    </source>
</evidence>
<evidence type="ECO:0000256" key="3">
    <source>
        <dbReference type="ARBA" id="ARBA00012584"/>
    </source>
</evidence>
<keyword evidence="5" id="KW-0808">Transferase</keyword>
<dbReference type="GO" id="GO:0061710">
    <property type="term" value="F:L-threonylcarbamoyladenylate synthase"/>
    <property type="evidence" value="ECO:0007669"/>
    <property type="project" value="UniProtKB-EC"/>
</dbReference>
<evidence type="ECO:0000256" key="8">
    <source>
        <dbReference type="ARBA" id="ARBA00022741"/>
    </source>
</evidence>
<dbReference type="GO" id="GO:0002949">
    <property type="term" value="P:tRNA threonylcarbamoyladenosine modification"/>
    <property type="evidence" value="ECO:0007669"/>
    <property type="project" value="InterPro"/>
</dbReference>
<gene>
    <name evidence="12" type="ORF">METZ01_LOCUS29786</name>
</gene>
<evidence type="ECO:0000256" key="7">
    <source>
        <dbReference type="ARBA" id="ARBA00022695"/>
    </source>
</evidence>
<dbReference type="EC" id="2.7.7.87" evidence="3"/>
<evidence type="ECO:0000256" key="2">
    <source>
        <dbReference type="ARBA" id="ARBA00007663"/>
    </source>
</evidence>
<protein>
    <recommendedName>
        <fullName evidence="3">L-threonylcarbamoyladenylate synthase</fullName>
        <ecNumber evidence="3">2.7.7.87</ecNumber>
    </recommendedName>
</protein>
<dbReference type="AlphaFoldDB" id="A0A381QC68"/>
<dbReference type="PANTHER" id="PTHR17490:SF18">
    <property type="entry name" value="THREONYLCARBAMOYL-AMP SYNTHASE"/>
    <property type="match status" value="1"/>
</dbReference>
<feature type="domain" description="YrdC-like" evidence="11">
    <location>
        <begin position="5"/>
        <end position="186"/>
    </location>
</feature>
<dbReference type="GO" id="GO:0006450">
    <property type="term" value="P:regulation of translational fidelity"/>
    <property type="evidence" value="ECO:0007669"/>
    <property type="project" value="TreeGrafter"/>
</dbReference>
<dbReference type="InterPro" id="IPR023535">
    <property type="entry name" value="TC-AMP_synthase"/>
</dbReference>
<keyword evidence="4" id="KW-0963">Cytoplasm</keyword>
<dbReference type="GO" id="GO:0005737">
    <property type="term" value="C:cytoplasm"/>
    <property type="evidence" value="ECO:0007669"/>
    <property type="project" value="UniProtKB-SubCell"/>
</dbReference>
<dbReference type="Pfam" id="PF01300">
    <property type="entry name" value="Sua5_yciO_yrdC"/>
    <property type="match status" value="1"/>
</dbReference>
<keyword evidence="8" id="KW-0547">Nucleotide-binding</keyword>
<dbReference type="Gene3D" id="3.90.870.10">
    <property type="entry name" value="DHBP synthase"/>
    <property type="match status" value="1"/>
</dbReference>
<accession>A0A381QC68</accession>
<comment type="subcellular location">
    <subcellularLocation>
        <location evidence="1">Cytoplasm</location>
    </subcellularLocation>
</comment>
<organism evidence="12">
    <name type="scientific">marine metagenome</name>
    <dbReference type="NCBI Taxonomy" id="408172"/>
    <lineage>
        <taxon>unclassified sequences</taxon>
        <taxon>metagenomes</taxon>
        <taxon>ecological metagenomes</taxon>
    </lineage>
</organism>
<sequence>MSCGPLDFKVACRHLAQGHVIAYPTEAVWGLGCDPYNRDAVERVVAIKQRSMCKGLILVAASVEQFGTLLDSLSETEFAQLHDTWPGPVTWLIPDADNQIPGWVKGENDSVAIRVSAHPVVRALCSQFGNPLVSTSANRAGETDIRSLQELKREFSSEVDFIVEGRLGSDSATSEIRDLKTGRLIR</sequence>